<keyword evidence="20" id="KW-1185">Reference proteome</keyword>
<keyword evidence="12 16" id="KW-0411">Iron-sulfur</keyword>
<dbReference type="GO" id="GO:0051537">
    <property type="term" value="F:2 iron, 2 sulfur cluster binding"/>
    <property type="evidence" value="ECO:0007669"/>
    <property type="project" value="UniProtKB-KW"/>
</dbReference>
<dbReference type="InterPro" id="IPR002684">
    <property type="entry name" value="Biotin_synth/BioAB"/>
</dbReference>
<reference evidence="19" key="1">
    <citation type="submission" date="2020-08" db="EMBL/GenBank/DDBJ databases">
        <title>Genome public.</title>
        <authorList>
            <person name="Liu C."/>
            <person name="Sun Q."/>
        </authorList>
    </citation>
    <scope>NUCLEOTIDE SEQUENCE</scope>
    <source>
        <strain evidence="19">BX12</strain>
    </source>
</reference>
<evidence type="ECO:0000256" key="1">
    <source>
        <dbReference type="ARBA" id="ARBA00004942"/>
    </source>
</evidence>
<evidence type="ECO:0000256" key="8">
    <source>
        <dbReference type="ARBA" id="ARBA00022714"/>
    </source>
</evidence>
<comment type="cofactor">
    <cofactor evidence="16 17">
        <name>[4Fe-4S] cluster</name>
        <dbReference type="ChEBI" id="CHEBI:49883"/>
    </cofactor>
    <text evidence="16 17">Binds 1 [4Fe-4S] cluster. The cluster is coordinated with 3 cysteines and an exchangeable S-adenosyl-L-methionine.</text>
</comment>
<dbReference type="CDD" id="cd01335">
    <property type="entry name" value="Radical_SAM"/>
    <property type="match status" value="1"/>
</dbReference>
<sequence length="322" mass="35384">MTKRLWEAVETLRNGRLLSAEELNLLAEEPLLQLRQAADSLREIFCGNAFDLCAIINGKSGSCSEDCKYCAQSACYRAEIREYPLLPEEKIMQEAAYHADKGVMRFSVVTSGKRLSETELKILCKTYRRIATKGNLSLCASLGLLSEAQFRRLREAGVSRCHNNLETSESFFPKICTTHRFKDKVRSIQAAQRAGLEVCSGGIIGMGETMKDRIDLALALRNLGIRSVPLNLLNPIPGTPLEHQKPLLPEEVDRTVAIFRFALPDAAIRLAGGRGLLPDRGESAFRSGANAAITGDMLTTGGIGIEADQAMIKKLGFKVVKK</sequence>
<dbReference type="InterPro" id="IPR010722">
    <property type="entry name" value="BATS_dom"/>
</dbReference>
<comment type="cofactor">
    <cofactor evidence="16">
        <name>[2Fe-2S] cluster</name>
        <dbReference type="ChEBI" id="CHEBI:190135"/>
    </cofactor>
    <text evidence="16">Binds 1 [2Fe-2S] cluster. The cluster is coordinated with 3 cysteines and 1 arginine.</text>
</comment>
<evidence type="ECO:0000256" key="14">
    <source>
        <dbReference type="ARBA" id="ARBA00057568"/>
    </source>
</evidence>
<dbReference type="SUPFAM" id="SSF102114">
    <property type="entry name" value="Radical SAM enzymes"/>
    <property type="match status" value="1"/>
</dbReference>
<keyword evidence="8 16" id="KW-0001">2Fe-2S</keyword>
<evidence type="ECO:0000256" key="9">
    <source>
        <dbReference type="ARBA" id="ARBA00022723"/>
    </source>
</evidence>
<evidence type="ECO:0000256" key="10">
    <source>
        <dbReference type="ARBA" id="ARBA00022756"/>
    </source>
</evidence>
<evidence type="ECO:0000256" key="6">
    <source>
        <dbReference type="ARBA" id="ARBA00022679"/>
    </source>
</evidence>
<evidence type="ECO:0000259" key="18">
    <source>
        <dbReference type="PROSITE" id="PS51918"/>
    </source>
</evidence>
<dbReference type="FunFam" id="3.20.20.70:FF:000026">
    <property type="entry name" value="Biotin synthase"/>
    <property type="match status" value="1"/>
</dbReference>
<keyword evidence="7 16" id="KW-0949">S-adenosyl-L-methionine</keyword>
<dbReference type="PANTHER" id="PTHR22976:SF2">
    <property type="entry name" value="BIOTIN SYNTHASE, MITOCHONDRIAL"/>
    <property type="match status" value="1"/>
</dbReference>
<dbReference type="HAMAP" id="MF_01694">
    <property type="entry name" value="BioB"/>
    <property type="match status" value="1"/>
</dbReference>
<organism evidence="19 20">
    <name type="scientific">Zhenpiania hominis</name>
    <dbReference type="NCBI Taxonomy" id="2763644"/>
    <lineage>
        <taxon>Bacteria</taxon>
        <taxon>Bacillati</taxon>
        <taxon>Bacillota</taxon>
        <taxon>Clostridia</taxon>
        <taxon>Peptostreptococcales</taxon>
        <taxon>Anaerovoracaceae</taxon>
        <taxon>Zhenpiania</taxon>
    </lineage>
</organism>
<dbReference type="InterPro" id="IPR007197">
    <property type="entry name" value="rSAM"/>
</dbReference>
<comment type="catalytic activity">
    <reaction evidence="13 16">
        <text>(4R,5S)-dethiobiotin + (sulfur carrier)-SH + 2 reduced [2Fe-2S]-[ferredoxin] + 2 S-adenosyl-L-methionine = (sulfur carrier)-H + biotin + 2 5'-deoxyadenosine + 2 L-methionine + 2 oxidized [2Fe-2S]-[ferredoxin]</text>
        <dbReference type="Rhea" id="RHEA:22060"/>
        <dbReference type="Rhea" id="RHEA-COMP:10000"/>
        <dbReference type="Rhea" id="RHEA-COMP:10001"/>
        <dbReference type="Rhea" id="RHEA-COMP:14737"/>
        <dbReference type="Rhea" id="RHEA-COMP:14739"/>
        <dbReference type="ChEBI" id="CHEBI:17319"/>
        <dbReference type="ChEBI" id="CHEBI:29917"/>
        <dbReference type="ChEBI" id="CHEBI:33737"/>
        <dbReference type="ChEBI" id="CHEBI:33738"/>
        <dbReference type="ChEBI" id="CHEBI:57586"/>
        <dbReference type="ChEBI" id="CHEBI:57844"/>
        <dbReference type="ChEBI" id="CHEBI:59789"/>
        <dbReference type="ChEBI" id="CHEBI:64428"/>
        <dbReference type="ChEBI" id="CHEBI:149473"/>
        <dbReference type="EC" id="2.8.1.6"/>
    </reaction>
</comment>
<accession>A0A923SSD5</accession>
<comment type="pathway">
    <text evidence="1 16">Cofactor biosynthesis; biotin biosynthesis; biotin from 7,8-diaminononanoate: step 2/2.</text>
</comment>
<dbReference type="Pfam" id="PF06968">
    <property type="entry name" value="BATS"/>
    <property type="match status" value="1"/>
</dbReference>
<dbReference type="SMART" id="SM00876">
    <property type="entry name" value="BATS"/>
    <property type="match status" value="1"/>
</dbReference>
<evidence type="ECO:0000256" key="17">
    <source>
        <dbReference type="PIRSR" id="PIRSR001619-1"/>
    </source>
</evidence>
<gene>
    <name evidence="16 19" type="primary">bioB</name>
    <name evidence="19" type="ORF">H9L42_10500</name>
</gene>
<keyword evidence="5 16" id="KW-0004">4Fe-4S</keyword>
<evidence type="ECO:0000256" key="16">
    <source>
        <dbReference type="HAMAP-Rule" id="MF_01694"/>
    </source>
</evidence>
<evidence type="ECO:0000313" key="20">
    <source>
        <dbReference type="Proteomes" id="UP000602647"/>
    </source>
</evidence>
<comment type="similarity">
    <text evidence="2 16">Belongs to the radical SAM superfamily. Biotin synthase family.</text>
</comment>
<keyword evidence="10 16" id="KW-0093">Biotin biosynthesis</keyword>
<protein>
    <recommendedName>
        <fullName evidence="15 16">Biotin synthase</fullName>
        <ecNumber evidence="4 16">2.8.1.6</ecNumber>
    </recommendedName>
</protein>
<evidence type="ECO:0000313" key="19">
    <source>
        <dbReference type="EMBL" id="MBC6680264.1"/>
    </source>
</evidence>
<proteinExistence type="inferred from homology"/>
<dbReference type="InterPro" id="IPR024177">
    <property type="entry name" value="Biotin_synthase"/>
</dbReference>
<evidence type="ECO:0000256" key="15">
    <source>
        <dbReference type="ARBA" id="ARBA00070199"/>
    </source>
</evidence>
<dbReference type="PIRSF" id="PIRSF001619">
    <property type="entry name" value="Biotin_synth"/>
    <property type="match status" value="1"/>
</dbReference>
<dbReference type="SFLD" id="SFLDG01278">
    <property type="entry name" value="biotin_synthase_like"/>
    <property type="match status" value="1"/>
</dbReference>
<dbReference type="GO" id="GO:0005506">
    <property type="term" value="F:iron ion binding"/>
    <property type="evidence" value="ECO:0007669"/>
    <property type="project" value="UniProtKB-UniRule"/>
</dbReference>
<dbReference type="SMART" id="SM00729">
    <property type="entry name" value="Elp3"/>
    <property type="match status" value="1"/>
</dbReference>
<keyword evidence="6 16" id="KW-0808">Transferase</keyword>
<comment type="subunit">
    <text evidence="3 16">Homodimer.</text>
</comment>
<dbReference type="EC" id="2.8.1.6" evidence="4 16"/>
<evidence type="ECO:0000256" key="11">
    <source>
        <dbReference type="ARBA" id="ARBA00023004"/>
    </source>
</evidence>
<feature type="binding site" evidence="16 17">
    <location>
        <position position="139"/>
    </location>
    <ligand>
        <name>[2Fe-2S] cluster</name>
        <dbReference type="ChEBI" id="CHEBI:190135"/>
    </ligand>
</feature>
<comment type="function">
    <text evidence="14 16">Catalyzes the conversion of dethiobiotin (DTB) to biotin by the insertion of a sulfur atom into dethiobiotin via a radical-based mechanism.</text>
</comment>
<feature type="binding site" evidence="16 17">
    <location>
        <position position="269"/>
    </location>
    <ligand>
        <name>[2Fe-2S] cluster</name>
        <dbReference type="ChEBI" id="CHEBI:190135"/>
    </ligand>
</feature>
<name>A0A923SSD5_9FIRM</name>
<keyword evidence="11 16" id="KW-0408">Iron</keyword>
<dbReference type="InterPro" id="IPR006638">
    <property type="entry name" value="Elp3/MiaA/NifB-like_rSAM"/>
</dbReference>
<evidence type="ECO:0000256" key="2">
    <source>
        <dbReference type="ARBA" id="ARBA00010765"/>
    </source>
</evidence>
<evidence type="ECO:0000256" key="4">
    <source>
        <dbReference type="ARBA" id="ARBA00012236"/>
    </source>
</evidence>
<dbReference type="EMBL" id="JACRYT010000011">
    <property type="protein sequence ID" value="MBC6680264.1"/>
    <property type="molecule type" value="Genomic_DNA"/>
</dbReference>
<comment type="caution">
    <text evidence="19">The sequence shown here is derived from an EMBL/GenBank/DDBJ whole genome shotgun (WGS) entry which is preliminary data.</text>
</comment>
<feature type="binding site" evidence="16 17">
    <location>
        <position position="70"/>
    </location>
    <ligand>
        <name>[4Fe-4S] cluster</name>
        <dbReference type="ChEBI" id="CHEBI:49883"/>
        <note>4Fe-4S-S-AdoMet</note>
    </ligand>
</feature>
<dbReference type="GO" id="GO:0051539">
    <property type="term" value="F:4 iron, 4 sulfur cluster binding"/>
    <property type="evidence" value="ECO:0007669"/>
    <property type="project" value="UniProtKB-KW"/>
</dbReference>
<feature type="binding site" evidence="16 17">
    <location>
        <position position="107"/>
    </location>
    <ligand>
        <name>[2Fe-2S] cluster</name>
        <dbReference type="ChEBI" id="CHEBI:190135"/>
    </ligand>
</feature>
<feature type="binding site" evidence="16 17">
    <location>
        <position position="199"/>
    </location>
    <ligand>
        <name>[2Fe-2S] cluster</name>
        <dbReference type="ChEBI" id="CHEBI:190135"/>
    </ligand>
</feature>
<evidence type="ECO:0000256" key="12">
    <source>
        <dbReference type="ARBA" id="ARBA00023014"/>
    </source>
</evidence>
<dbReference type="InterPro" id="IPR058240">
    <property type="entry name" value="rSAM_sf"/>
</dbReference>
<dbReference type="Gene3D" id="3.20.20.70">
    <property type="entry name" value="Aldolase class I"/>
    <property type="match status" value="1"/>
</dbReference>
<dbReference type="NCBIfam" id="TIGR00433">
    <property type="entry name" value="bioB"/>
    <property type="match status" value="1"/>
</dbReference>
<dbReference type="GO" id="GO:0004076">
    <property type="term" value="F:biotin synthase activity"/>
    <property type="evidence" value="ECO:0007669"/>
    <property type="project" value="UniProtKB-UniRule"/>
</dbReference>
<evidence type="ECO:0000256" key="13">
    <source>
        <dbReference type="ARBA" id="ARBA00051157"/>
    </source>
</evidence>
<evidence type="ECO:0000256" key="3">
    <source>
        <dbReference type="ARBA" id="ARBA00011738"/>
    </source>
</evidence>
<dbReference type="SFLD" id="SFLDS00029">
    <property type="entry name" value="Radical_SAM"/>
    <property type="match status" value="1"/>
</dbReference>
<keyword evidence="9 16" id="KW-0479">Metal-binding</keyword>
<dbReference type="PANTHER" id="PTHR22976">
    <property type="entry name" value="BIOTIN SYNTHASE"/>
    <property type="match status" value="1"/>
</dbReference>
<dbReference type="Pfam" id="PF04055">
    <property type="entry name" value="Radical_SAM"/>
    <property type="match status" value="1"/>
</dbReference>
<dbReference type="RefSeq" id="WP_187303363.1">
    <property type="nucleotide sequence ID" value="NZ_JACRYT010000011.1"/>
</dbReference>
<dbReference type="SFLD" id="SFLDG01060">
    <property type="entry name" value="BATS_domain_containing"/>
    <property type="match status" value="1"/>
</dbReference>
<dbReference type="Proteomes" id="UP000602647">
    <property type="component" value="Unassembled WGS sequence"/>
</dbReference>
<dbReference type="AlphaFoldDB" id="A0A923SSD5"/>
<dbReference type="InterPro" id="IPR013785">
    <property type="entry name" value="Aldolase_TIM"/>
</dbReference>
<dbReference type="GO" id="GO:0009102">
    <property type="term" value="P:biotin biosynthetic process"/>
    <property type="evidence" value="ECO:0007669"/>
    <property type="project" value="UniProtKB-UniRule"/>
</dbReference>
<evidence type="ECO:0000256" key="5">
    <source>
        <dbReference type="ARBA" id="ARBA00022485"/>
    </source>
</evidence>
<feature type="domain" description="Radical SAM core" evidence="18">
    <location>
        <begin position="45"/>
        <end position="274"/>
    </location>
</feature>
<evidence type="ECO:0000256" key="7">
    <source>
        <dbReference type="ARBA" id="ARBA00022691"/>
    </source>
</evidence>
<feature type="binding site" evidence="16 17">
    <location>
        <position position="63"/>
    </location>
    <ligand>
        <name>[4Fe-4S] cluster</name>
        <dbReference type="ChEBI" id="CHEBI:49883"/>
        <note>4Fe-4S-S-AdoMet</note>
    </ligand>
</feature>
<comment type="cofactor">
    <cofactor evidence="17">
        <name>[2Fe-2S] cluster</name>
        <dbReference type="ChEBI" id="CHEBI:190135"/>
    </cofactor>
    <text evidence="17">Binds 1 [2Fe-2S] cluster. The cluster is coordinated with 3 cysteines and 1 arginine.</text>
</comment>
<dbReference type="PROSITE" id="PS51918">
    <property type="entry name" value="RADICAL_SAM"/>
    <property type="match status" value="1"/>
</dbReference>
<feature type="binding site" evidence="16 17">
    <location>
        <position position="67"/>
    </location>
    <ligand>
        <name>[4Fe-4S] cluster</name>
        <dbReference type="ChEBI" id="CHEBI:49883"/>
        <note>4Fe-4S-S-AdoMet</note>
    </ligand>
</feature>